<keyword evidence="3" id="KW-1185">Reference proteome</keyword>
<evidence type="ECO:0000256" key="1">
    <source>
        <dbReference type="SAM" id="SignalP"/>
    </source>
</evidence>
<gene>
    <name evidence="2" type="ORF">BN874_2890003</name>
</gene>
<reference evidence="2 3" key="1">
    <citation type="journal article" date="2014" name="ISME J.">
        <title>Candidatus Competibacter-lineage genomes retrieved from metagenomes reveal functional metabolic diversity.</title>
        <authorList>
            <person name="McIlroy S.J."/>
            <person name="Albertsen M."/>
            <person name="Andresen E.K."/>
            <person name="Saunders A.M."/>
            <person name="Kristiansen R."/>
            <person name="Stokholm-Bjerregaard M."/>
            <person name="Nielsen K.L."/>
            <person name="Nielsen P.H."/>
        </authorList>
    </citation>
    <scope>NUCLEOTIDE SEQUENCE [LARGE SCALE GENOMIC DNA]</scope>
    <source>
        <strain evidence="2 3">Run_B_J11</strain>
    </source>
</reference>
<sequence length="91" mass="9265">MNSKTIVHSALASVFTLGLLAAAGQASSQPAPEQKGAEKCYGIVKAGKNDCQTSAHACAGQASKDAQGDSWVYVPKGSCEKIVDGSLKPKA</sequence>
<evidence type="ECO:0000313" key="2">
    <source>
        <dbReference type="EMBL" id="CDH45758.1"/>
    </source>
</evidence>
<accession>A0A7U7GC81</accession>
<dbReference type="AlphaFoldDB" id="A0A7U7GC81"/>
<name>A0A7U7GC81_9GAMM</name>
<organism evidence="2 3">
    <name type="scientific">Candidatus Contendobacter odensis Run_B_J11</name>
    <dbReference type="NCBI Taxonomy" id="1400861"/>
    <lineage>
        <taxon>Bacteria</taxon>
        <taxon>Pseudomonadati</taxon>
        <taxon>Pseudomonadota</taxon>
        <taxon>Gammaproteobacteria</taxon>
        <taxon>Candidatus Competibacteraceae</taxon>
        <taxon>Candidatus Contendibacter</taxon>
    </lineage>
</organism>
<comment type="caution">
    <text evidence="2">The sequence shown here is derived from an EMBL/GenBank/DDBJ whole genome shotgun (WGS) entry which is preliminary data.</text>
</comment>
<protein>
    <submittedName>
        <fullName evidence="2">Signal peptide protein</fullName>
    </submittedName>
</protein>
<proteinExistence type="predicted"/>
<feature type="chain" id="PRO_5030823643" evidence="1">
    <location>
        <begin position="29"/>
        <end position="91"/>
    </location>
</feature>
<dbReference type="EMBL" id="CBTK010000211">
    <property type="protein sequence ID" value="CDH45758.1"/>
    <property type="molecule type" value="Genomic_DNA"/>
</dbReference>
<dbReference type="Pfam" id="PF10048">
    <property type="entry name" value="DUF2282"/>
    <property type="match status" value="1"/>
</dbReference>
<evidence type="ECO:0000313" key="3">
    <source>
        <dbReference type="Proteomes" id="UP000019184"/>
    </source>
</evidence>
<feature type="signal peptide" evidence="1">
    <location>
        <begin position="1"/>
        <end position="28"/>
    </location>
</feature>
<keyword evidence="1" id="KW-0732">Signal</keyword>
<dbReference type="OrthoDB" id="1551288at2"/>
<dbReference type="InterPro" id="IPR018740">
    <property type="entry name" value="DUF2282_membr"/>
</dbReference>
<dbReference type="Proteomes" id="UP000019184">
    <property type="component" value="Unassembled WGS sequence"/>
</dbReference>
<dbReference type="RefSeq" id="WP_034433801.1">
    <property type="nucleotide sequence ID" value="NZ_CBTK010000211.1"/>
</dbReference>